<dbReference type="InterPro" id="IPR009562">
    <property type="entry name" value="DUF1178"/>
</dbReference>
<protein>
    <submittedName>
        <fullName evidence="1">DUF1178 family protein</fullName>
    </submittedName>
</protein>
<reference evidence="1" key="2">
    <citation type="submission" date="2021-01" db="EMBL/GenBank/DDBJ databases">
        <authorList>
            <person name="Mieszkin S."/>
            <person name="Pouder E."/>
            <person name="Alain K."/>
        </authorList>
    </citation>
    <scope>NUCLEOTIDE SEQUENCE</scope>
    <source>
        <strain evidence="1">HW T2.11</strain>
    </source>
</reference>
<dbReference type="Proteomes" id="UP000708298">
    <property type="component" value="Unassembled WGS sequence"/>
</dbReference>
<proteinExistence type="predicted"/>
<dbReference type="EMBL" id="JAESVB010000003">
    <property type="protein sequence ID" value="MCB8875466.1"/>
    <property type="molecule type" value="Genomic_DNA"/>
</dbReference>
<organism evidence="1 2">
    <name type="scientific">Acidisoma silvae</name>
    <dbReference type="NCBI Taxonomy" id="2802396"/>
    <lineage>
        <taxon>Bacteria</taxon>
        <taxon>Pseudomonadati</taxon>
        <taxon>Pseudomonadota</taxon>
        <taxon>Alphaproteobacteria</taxon>
        <taxon>Acetobacterales</taxon>
        <taxon>Acidocellaceae</taxon>
        <taxon>Acidisoma</taxon>
    </lineage>
</organism>
<name>A0A963YRD2_9PROT</name>
<dbReference type="RefSeq" id="WP_227321113.1">
    <property type="nucleotide sequence ID" value="NZ_JAESVB010000003.1"/>
</dbReference>
<dbReference type="Pfam" id="PF06676">
    <property type="entry name" value="DUF1178"/>
    <property type="match status" value="1"/>
</dbReference>
<gene>
    <name evidence="1" type="ORF">ASILVAE211_09765</name>
</gene>
<sequence>MIHYQLQCHQGHAFDGWFKDSASFDDQAKAGFVSCPGCNSTEVTRALMAPSLGRGTKKFETAVPKAEAIKTDSPDNRPVAAANPSIAAIAENGLPDNVRALLQRLRSEVERSCDYVGTEFAEEARRIHYGETDPHGIYGEATATEAEALAEEGIDIGVLPWLPRSDS</sequence>
<reference evidence="1" key="1">
    <citation type="journal article" date="2021" name="Microorganisms">
        <title>Acidisoma silvae sp. nov. and Acidisomacellulosilytica sp. nov., Two Acidophilic Bacteria Isolated from Decaying Wood, Hydrolyzing Cellulose and Producing Poly-3-hydroxybutyrate.</title>
        <authorList>
            <person name="Mieszkin S."/>
            <person name="Pouder E."/>
            <person name="Uroz S."/>
            <person name="Simon-Colin C."/>
            <person name="Alain K."/>
        </authorList>
    </citation>
    <scope>NUCLEOTIDE SEQUENCE</scope>
    <source>
        <strain evidence="1">HW T2.11</strain>
    </source>
</reference>
<dbReference type="PIRSF" id="PIRSF032131">
    <property type="entry name" value="UCP032131"/>
    <property type="match status" value="1"/>
</dbReference>
<evidence type="ECO:0000313" key="1">
    <source>
        <dbReference type="EMBL" id="MCB8875466.1"/>
    </source>
</evidence>
<dbReference type="AlphaFoldDB" id="A0A963YRD2"/>
<accession>A0A963YRD2</accession>
<comment type="caution">
    <text evidence="1">The sequence shown here is derived from an EMBL/GenBank/DDBJ whole genome shotgun (WGS) entry which is preliminary data.</text>
</comment>
<evidence type="ECO:0000313" key="2">
    <source>
        <dbReference type="Proteomes" id="UP000708298"/>
    </source>
</evidence>
<keyword evidence="2" id="KW-1185">Reference proteome</keyword>